<dbReference type="SUPFAM" id="SSF46785">
    <property type="entry name" value="Winged helix' DNA-binding domain"/>
    <property type="match status" value="1"/>
</dbReference>
<proteinExistence type="predicted"/>
<dbReference type="EMBL" id="JAJNBZ010000039">
    <property type="protein sequence ID" value="MCE5173008.1"/>
    <property type="molecule type" value="Genomic_DNA"/>
</dbReference>
<keyword evidence="4" id="KW-1185">Reference proteome</keyword>
<dbReference type="Gene3D" id="1.10.10.10">
    <property type="entry name" value="Winged helix-like DNA-binding domain superfamily/Winged helix DNA-binding domain"/>
    <property type="match status" value="1"/>
</dbReference>
<dbReference type="Pfam" id="PF11495">
    <property type="entry name" value="Regulator_TrmB"/>
    <property type="match status" value="1"/>
</dbReference>
<dbReference type="Proteomes" id="UP001199916">
    <property type="component" value="Unassembled WGS sequence"/>
</dbReference>
<evidence type="ECO:0000259" key="2">
    <source>
        <dbReference type="Pfam" id="PF11495"/>
    </source>
</evidence>
<reference evidence="3 4" key="1">
    <citation type="submission" date="2021-11" db="EMBL/GenBank/DDBJ databases">
        <title>Draft genome sequence of Paenibacillus profundus YoMME, a new Gram-positive bacteria with exoelectrogenic properties.</title>
        <authorList>
            <person name="Hubenova Y."/>
            <person name="Hubenova E."/>
            <person name="Manasiev Y."/>
            <person name="Peykov S."/>
            <person name="Mitov M."/>
        </authorList>
    </citation>
    <scope>NUCLEOTIDE SEQUENCE [LARGE SCALE GENOMIC DNA]</scope>
    <source>
        <strain evidence="3 4">YoMME</strain>
    </source>
</reference>
<dbReference type="InterPro" id="IPR036388">
    <property type="entry name" value="WH-like_DNA-bd_sf"/>
</dbReference>
<name>A0ABS8YME8_9BACL</name>
<protein>
    <submittedName>
        <fullName evidence="3">TrmB family transcriptional regulator</fullName>
    </submittedName>
</protein>
<organism evidence="3 4">
    <name type="scientific">Paenibacillus profundus</name>
    <dbReference type="NCBI Taxonomy" id="1173085"/>
    <lineage>
        <taxon>Bacteria</taxon>
        <taxon>Bacillati</taxon>
        <taxon>Bacillota</taxon>
        <taxon>Bacilli</taxon>
        <taxon>Bacillales</taxon>
        <taxon>Paenibacillaceae</taxon>
        <taxon>Paenibacillus</taxon>
    </lineage>
</organism>
<dbReference type="PANTHER" id="PTHR34293:SF1">
    <property type="entry name" value="HTH-TYPE TRANSCRIPTIONAL REGULATOR TRMBL2"/>
    <property type="match status" value="1"/>
</dbReference>
<evidence type="ECO:0000259" key="1">
    <source>
        <dbReference type="Pfam" id="PF01978"/>
    </source>
</evidence>
<comment type="caution">
    <text evidence="3">The sequence shown here is derived from an EMBL/GenBank/DDBJ whole genome shotgun (WGS) entry which is preliminary data.</text>
</comment>
<dbReference type="Pfam" id="PF01978">
    <property type="entry name" value="TrmB"/>
    <property type="match status" value="1"/>
</dbReference>
<dbReference type="RefSeq" id="WP_233699030.1">
    <property type="nucleotide sequence ID" value="NZ_JAJNBZ010000039.1"/>
</dbReference>
<evidence type="ECO:0000313" key="4">
    <source>
        <dbReference type="Proteomes" id="UP001199916"/>
    </source>
</evidence>
<feature type="domain" description="Transcription regulator TrmB C-terminal" evidence="2">
    <location>
        <begin position="101"/>
        <end position="220"/>
    </location>
</feature>
<evidence type="ECO:0000313" key="3">
    <source>
        <dbReference type="EMBL" id="MCE5173008.1"/>
    </source>
</evidence>
<dbReference type="InterPro" id="IPR036390">
    <property type="entry name" value="WH_DNA-bd_sf"/>
</dbReference>
<sequence>MLQKFGFSQYESKVYETLVASEDPMDASTVVKHSGVPKAKIYEVLSRLSDKGLVSDSISDKKKTYLALPLQVVIDKLSKEFENSIEQLKQLNKRKIYADNQVWSLKSDTSIEAYCKHLIEEAAHSIIVSMWNDEFKECVPLLERKEREGVRVEAFVTGTDVPQAKVSKLHTLSPTEEHQTLERFTLVVADSEQLMFAGMENGYWQAMRTGAQPFVKFFIEFFYHDVALAKISQKYYAELMQDEEMKSLLMQLRY</sequence>
<accession>A0ABS8YME8</accession>
<dbReference type="InterPro" id="IPR002831">
    <property type="entry name" value="Tscrpt_reg_TrmB_N"/>
</dbReference>
<feature type="domain" description="Transcription regulator TrmB N-terminal" evidence="1">
    <location>
        <begin position="2"/>
        <end position="69"/>
    </location>
</feature>
<dbReference type="PANTHER" id="PTHR34293">
    <property type="entry name" value="HTH-TYPE TRANSCRIPTIONAL REGULATOR TRMBL2"/>
    <property type="match status" value="1"/>
</dbReference>
<dbReference type="InterPro" id="IPR021586">
    <property type="entry name" value="Tscrpt_reg_TrmB_C"/>
</dbReference>
<gene>
    <name evidence="3" type="ORF">LQV63_27475</name>
</gene>
<dbReference type="InterPro" id="IPR051797">
    <property type="entry name" value="TrmB-like"/>
</dbReference>
<dbReference type="CDD" id="cd09124">
    <property type="entry name" value="PLDc_like_TrmB_middle"/>
    <property type="match status" value="1"/>
</dbReference>